<feature type="transmembrane region" description="Helical" evidence="1">
    <location>
        <begin position="388"/>
        <end position="404"/>
    </location>
</feature>
<feature type="transmembrane region" description="Helical" evidence="1">
    <location>
        <begin position="314"/>
        <end position="337"/>
    </location>
</feature>
<feature type="transmembrane region" description="Helical" evidence="1">
    <location>
        <begin position="257"/>
        <end position="278"/>
    </location>
</feature>
<feature type="transmembrane region" description="Helical" evidence="1">
    <location>
        <begin position="357"/>
        <end position="376"/>
    </location>
</feature>
<proteinExistence type="predicted"/>
<feature type="transmembrane region" description="Helical" evidence="1">
    <location>
        <begin position="107"/>
        <end position="132"/>
    </location>
</feature>
<dbReference type="RefSeq" id="WP_390359191.1">
    <property type="nucleotide sequence ID" value="NZ_JBHTKJ010000007.1"/>
</dbReference>
<dbReference type="PANTHER" id="PTHR35342:SF5">
    <property type="entry name" value="TRICARBOXYLIC TRANSPORT PROTEIN"/>
    <property type="match status" value="1"/>
</dbReference>
<keyword evidence="1" id="KW-0472">Membrane</keyword>
<feature type="transmembrane region" description="Helical" evidence="1">
    <location>
        <begin position="12"/>
        <end position="33"/>
    </location>
</feature>
<dbReference type="InterPro" id="IPR002823">
    <property type="entry name" value="DUF112_TM"/>
</dbReference>
<accession>A0ABW3LFW5</accession>
<organism evidence="3 4">
    <name type="scientific">Virgibacillus byunsanensis</name>
    <dbReference type="NCBI Taxonomy" id="570945"/>
    <lineage>
        <taxon>Bacteria</taxon>
        <taxon>Bacillati</taxon>
        <taxon>Bacillota</taxon>
        <taxon>Bacilli</taxon>
        <taxon>Bacillales</taxon>
        <taxon>Bacillaceae</taxon>
        <taxon>Virgibacillus</taxon>
    </lineage>
</organism>
<dbReference type="EMBL" id="JBHTKJ010000007">
    <property type="protein sequence ID" value="MFD1037276.1"/>
    <property type="molecule type" value="Genomic_DNA"/>
</dbReference>
<feature type="transmembrane region" description="Helical" evidence="1">
    <location>
        <begin position="433"/>
        <end position="449"/>
    </location>
</feature>
<evidence type="ECO:0000259" key="2">
    <source>
        <dbReference type="Pfam" id="PF01970"/>
    </source>
</evidence>
<keyword evidence="4" id="KW-1185">Reference proteome</keyword>
<feature type="transmembrane region" description="Helical" evidence="1">
    <location>
        <begin position="73"/>
        <end position="95"/>
    </location>
</feature>
<gene>
    <name evidence="3" type="ORF">ACFQ3N_02405</name>
</gene>
<keyword evidence="1" id="KW-0812">Transmembrane</keyword>
<dbReference type="Pfam" id="PF01970">
    <property type="entry name" value="TctA"/>
    <property type="match status" value="1"/>
</dbReference>
<feature type="transmembrane region" description="Helical" evidence="1">
    <location>
        <begin position="39"/>
        <end position="66"/>
    </location>
</feature>
<comment type="caution">
    <text evidence="3">The sequence shown here is derived from an EMBL/GenBank/DDBJ whole genome shotgun (WGS) entry which is preliminary data.</text>
</comment>
<evidence type="ECO:0000313" key="3">
    <source>
        <dbReference type="EMBL" id="MFD1037276.1"/>
    </source>
</evidence>
<dbReference type="Proteomes" id="UP001597040">
    <property type="component" value="Unassembled WGS sequence"/>
</dbReference>
<protein>
    <submittedName>
        <fullName evidence="3">Tripartite tricarboxylate transporter permease</fullName>
    </submittedName>
</protein>
<reference evidence="4" key="1">
    <citation type="journal article" date="2019" name="Int. J. Syst. Evol. Microbiol.">
        <title>The Global Catalogue of Microorganisms (GCM) 10K type strain sequencing project: providing services to taxonomists for standard genome sequencing and annotation.</title>
        <authorList>
            <consortium name="The Broad Institute Genomics Platform"/>
            <consortium name="The Broad Institute Genome Sequencing Center for Infectious Disease"/>
            <person name="Wu L."/>
            <person name="Ma J."/>
        </authorList>
    </citation>
    <scope>NUCLEOTIDE SEQUENCE [LARGE SCALE GENOMIC DNA]</scope>
    <source>
        <strain evidence="4">CCUG 56754</strain>
    </source>
</reference>
<feature type="transmembrane region" description="Helical" evidence="1">
    <location>
        <begin position="469"/>
        <end position="486"/>
    </location>
</feature>
<name>A0ABW3LFW5_9BACI</name>
<sequence length="500" mass="53015">MDFIIIGVQEVINIQTLLLILGSVLMGILFGAIPGLTASLGIALLLPFTFALGPVNGLSALIGVYVGATSGGLISATLIGIPGTGASIVTTFDGYPLAQKGGANKALSIGVFASLIGGIISMILLTSISPLLAQVALQFGPWEYFALGIFGLSIVVSVSSDHMLKGLIAGCLGVMITLVGLDPVLSVPRFTFDVSQLMSGFSLLPTLLGFFAVSLFFNELNVLNDNQKPIQLSQSYSIFPRLQEIKSNIRNLIRSSFIGTMIGILPGAGGSIASFLAYDRAKKASKTPEKFGTGHTEGIFASESSNNSITGGSLIPLITLGIPGDMVTAVILGGLLIHGLQPGPLLFDNNPDVVGSIFISLLLATIAMFIIQSSLMRYFARVIQVPKHILLPVIIIMSMVGTYSANNRIFDLWVLVIFGFIGYILLRNKFNLAPLILGYILGPIIESNWRRGLMASNGDFTLFFTRPLSLLLLIATVLAIVLPLITSRREKKKKLASGGS</sequence>
<evidence type="ECO:0000313" key="4">
    <source>
        <dbReference type="Proteomes" id="UP001597040"/>
    </source>
</evidence>
<feature type="domain" description="DUF112" evidence="2">
    <location>
        <begin position="17"/>
        <end position="437"/>
    </location>
</feature>
<dbReference type="PANTHER" id="PTHR35342">
    <property type="entry name" value="TRICARBOXYLIC TRANSPORT PROTEIN"/>
    <property type="match status" value="1"/>
</dbReference>
<keyword evidence="1" id="KW-1133">Transmembrane helix</keyword>
<feature type="transmembrane region" description="Helical" evidence="1">
    <location>
        <begin position="410"/>
        <end position="426"/>
    </location>
</feature>
<feature type="transmembrane region" description="Helical" evidence="1">
    <location>
        <begin position="144"/>
        <end position="160"/>
    </location>
</feature>
<feature type="transmembrane region" description="Helical" evidence="1">
    <location>
        <begin position="197"/>
        <end position="217"/>
    </location>
</feature>
<evidence type="ECO:0000256" key="1">
    <source>
        <dbReference type="SAM" id="Phobius"/>
    </source>
</evidence>
<feature type="transmembrane region" description="Helical" evidence="1">
    <location>
        <begin position="166"/>
        <end position="185"/>
    </location>
</feature>